<dbReference type="PANTHER" id="PTHR11280:SF6">
    <property type="entry name" value="GLUCOSAMINE-6-PHOSPHATE ISOMERASE NAGB"/>
    <property type="match status" value="1"/>
</dbReference>
<dbReference type="EMBL" id="JACTVA010000023">
    <property type="protein sequence ID" value="MBC9207869.1"/>
    <property type="molecule type" value="Genomic_DNA"/>
</dbReference>
<accession>A0ABR7RMU0</accession>
<dbReference type="Proteomes" id="UP000626026">
    <property type="component" value="Unassembled WGS sequence"/>
</dbReference>
<proteinExistence type="predicted"/>
<dbReference type="CDD" id="cd01399">
    <property type="entry name" value="GlcN6P_deaminase"/>
    <property type="match status" value="1"/>
</dbReference>
<dbReference type="SUPFAM" id="SSF100950">
    <property type="entry name" value="NagB/RpiA/CoA transferase-like"/>
    <property type="match status" value="1"/>
</dbReference>
<evidence type="ECO:0000313" key="3">
    <source>
        <dbReference type="Proteomes" id="UP000626026"/>
    </source>
</evidence>
<evidence type="ECO:0000259" key="1">
    <source>
        <dbReference type="Pfam" id="PF01182"/>
    </source>
</evidence>
<dbReference type="Gene3D" id="3.40.50.1360">
    <property type="match status" value="1"/>
</dbReference>
<sequence>MIDVRITADAASMGAAAAALGAEAIRDAIATHGEACIIVATGASQFTVLQNLVAQPDIDWSCVTAFHLDEYVGLPESHPASFRRYLRERFLAPLHNAPRFIDVDGTAPDPVAETRRLGALIAERRIDLCFAGIGENCHLAFNDPPADFDATEPYIVVELDEACRRQQHGEGWFESLEAVPRQAISMSIPQILRSRRIILSVPDQRKAAAVRDALEGPVTPLHPASVLQGHADTVLFLDPPAASLLRGTQAA</sequence>
<reference evidence="2 3" key="1">
    <citation type="journal article" date="2013" name="Int. J. Syst. Evol. Microbiol.">
        <title>Roseomonas aerophila sp. nov., isolated from air.</title>
        <authorList>
            <person name="Kim S.J."/>
            <person name="Weon H.Y."/>
            <person name="Ahn J.H."/>
            <person name="Hong S.B."/>
            <person name="Seok S.J."/>
            <person name="Whang K.S."/>
            <person name="Kwon S.W."/>
        </authorList>
    </citation>
    <scope>NUCLEOTIDE SEQUENCE [LARGE SCALE GENOMIC DNA]</scope>
    <source>
        <strain evidence="2 3">NBRC 108923</strain>
    </source>
</reference>
<dbReference type="InterPro" id="IPR006148">
    <property type="entry name" value="Glc/Gal-6P_isomerase"/>
</dbReference>
<protein>
    <submittedName>
        <fullName evidence="2">Glucosamine-6-phosphate deaminase</fullName>
    </submittedName>
</protein>
<dbReference type="InterPro" id="IPR037171">
    <property type="entry name" value="NagB/RpiA_transferase-like"/>
</dbReference>
<feature type="domain" description="Glucosamine/galactosamine-6-phosphate isomerase" evidence="1">
    <location>
        <begin position="9"/>
        <end position="233"/>
    </location>
</feature>
<gene>
    <name evidence="2" type="ORF">IBL26_13575</name>
</gene>
<keyword evidence="3" id="KW-1185">Reference proteome</keyword>
<dbReference type="PANTHER" id="PTHR11280">
    <property type="entry name" value="GLUCOSAMINE-6-PHOSPHATE ISOMERASE"/>
    <property type="match status" value="1"/>
</dbReference>
<dbReference type="InterPro" id="IPR004547">
    <property type="entry name" value="Glucosamine6P_isomerase"/>
</dbReference>
<evidence type="ECO:0000313" key="2">
    <source>
        <dbReference type="EMBL" id="MBC9207869.1"/>
    </source>
</evidence>
<dbReference type="Pfam" id="PF01182">
    <property type="entry name" value="Glucosamine_iso"/>
    <property type="match status" value="1"/>
</dbReference>
<name>A0ABR7RMU0_9PROT</name>
<organism evidence="2 3">
    <name type="scientific">Teichococcus aerophilus</name>
    <dbReference type="NCBI Taxonomy" id="1224513"/>
    <lineage>
        <taxon>Bacteria</taxon>
        <taxon>Pseudomonadati</taxon>
        <taxon>Pseudomonadota</taxon>
        <taxon>Alphaproteobacteria</taxon>
        <taxon>Acetobacterales</taxon>
        <taxon>Roseomonadaceae</taxon>
        <taxon>Roseomonas</taxon>
    </lineage>
</organism>
<comment type="caution">
    <text evidence="2">The sequence shown here is derived from an EMBL/GenBank/DDBJ whole genome shotgun (WGS) entry which is preliminary data.</text>
</comment>